<dbReference type="AlphaFoldDB" id="A0A3M7RYH4"/>
<accession>A0A3M7RYH4</accession>
<dbReference type="EMBL" id="REGN01002361">
    <property type="protein sequence ID" value="RNA28623.1"/>
    <property type="molecule type" value="Genomic_DNA"/>
</dbReference>
<evidence type="ECO:0000313" key="1">
    <source>
        <dbReference type="EMBL" id="RNA28623.1"/>
    </source>
</evidence>
<keyword evidence="2" id="KW-1185">Reference proteome</keyword>
<protein>
    <submittedName>
        <fullName evidence="1">Uncharacterized protein</fullName>
    </submittedName>
</protein>
<comment type="caution">
    <text evidence="1">The sequence shown here is derived from an EMBL/GenBank/DDBJ whole genome shotgun (WGS) entry which is preliminary data.</text>
</comment>
<reference evidence="1 2" key="1">
    <citation type="journal article" date="2018" name="Sci. Rep.">
        <title>Genomic signatures of local adaptation to the degree of environmental predictability in rotifers.</title>
        <authorList>
            <person name="Franch-Gras L."/>
            <person name="Hahn C."/>
            <person name="Garcia-Roger E.M."/>
            <person name="Carmona M.J."/>
            <person name="Serra M."/>
            <person name="Gomez A."/>
        </authorList>
    </citation>
    <scope>NUCLEOTIDE SEQUENCE [LARGE SCALE GENOMIC DNA]</scope>
    <source>
        <strain evidence="1">HYR1</strain>
    </source>
</reference>
<organism evidence="1 2">
    <name type="scientific">Brachionus plicatilis</name>
    <name type="common">Marine rotifer</name>
    <name type="synonym">Brachionus muelleri</name>
    <dbReference type="NCBI Taxonomy" id="10195"/>
    <lineage>
        <taxon>Eukaryota</taxon>
        <taxon>Metazoa</taxon>
        <taxon>Spiralia</taxon>
        <taxon>Gnathifera</taxon>
        <taxon>Rotifera</taxon>
        <taxon>Eurotatoria</taxon>
        <taxon>Monogononta</taxon>
        <taxon>Pseudotrocha</taxon>
        <taxon>Ploima</taxon>
        <taxon>Brachionidae</taxon>
        <taxon>Brachionus</taxon>
    </lineage>
</organism>
<sequence length="67" mass="7967">MRKLDEIYRISLNISGGSGLYSSIFLQIRSNYKLVDDVNFFEYKRYCMILIKNEVVSDILFFSEKEN</sequence>
<dbReference type="Proteomes" id="UP000276133">
    <property type="component" value="Unassembled WGS sequence"/>
</dbReference>
<evidence type="ECO:0000313" key="2">
    <source>
        <dbReference type="Proteomes" id="UP000276133"/>
    </source>
</evidence>
<gene>
    <name evidence="1" type="ORF">BpHYR1_008632</name>
</gene>
<proteinExistence type="predicted"/>
<name>A0A3M7RYH4_BRAPC</name>